<proteinExistence type="predicted"/>
<keyword evidence="3 5" id="KW-1133">Transmembrane helix</keyword>
<keyword evidence="4 5" id="KW-0472">Membrane</keyword>
<dbReference type="Pfam" id="PF04479">
    <property type="entry name" value="RTA1"/>
    <property type="match status" value="1"/>
</dbReference>
<dbReference type="HOGENOM" id="CLU_033465_6_1_1"/>
<dbReference type="GO" id="GO:0000324">
    <property type="term" value="C:fungal-type vacuole"/>
    <property type="evidence" value="ECO:0007669"/>
    <property type="project" value="TreeGrafter"/>
</dbReference>
<dbReference type="Proteomes" id="UP000001699">
    <property type="component" value="Unassembled WGS sequence"/>
</dbReference>
<feature type="transmembrane region" description="Helical" evidence="5">
    <location>
        <begin position="274"/>
        <end position="302"/>
    </location>
</feature>
<name>B0Y1L3_ASPFC</name>
<feature type="transmembrane region" description="Helical" evidence="5">
    <location>
        <begin position="30"/>
        <end position="50"/>
    </location>
</feature>
<evidence type="ECO:0000256" key="5">
    <source>
        <dbReference type="SAM" id="Phobius"/>
    </source>
</evidence>
<evidence type="ECO:0000256" key="4">
    <source>
        <dbReference type="ARBA" id="ARBA00023136"/>
    </source>
</evidence>
<accession>B0Y1L3</accession>
<dbReference type="VEuPathDB" id="FungiDB:AFUB_049700"/>
<feature type="transmembrane region" description="Helical" evidence="5">
    <location>
        <begin position="57"/>
        <end position="78"/>
    </location>
</feature>
<feature type="transmembrane region" description="Helical" evidence="5">
    <location>
        <begin position="168"/>
        <end position="194"/>
    </location>
</feature>
<evidence type="ECO:0000313" key="6">
    <source>
        <dbReference type="EMBL" id="EDP50969.1"/>
    </source>
</evidence>
<dbReference type="PANTHER" id="PTHR31465">
    <property type="entry name" value="PROTEIN RTA1-RELATED"/>
    <property type="match status" value="1"/>
</dbReference>
<evidence type="ECO:0000256" key="3">
    <source>
        <dbReference type="ARBA" id="ARBA00022989"/>
    </source>
</evidence>
<evidence type="ECO:0000256" key="2">
    <source>
        <dbReference type="ARBA" id="ARBA00022692"/>
    </source>
</evidence>
<feature type="transmembrane region" description="Helical" evidence="5">
    <location>
        <begin position="131"/>
        <end position="156"/>
    </location>
</feature>
<gene>
    <name evidence="6" type="ORF">AFUB_049700</name>
</gene>
<evidence type="ECO:0000313" key="7">
    <source>
        <dbReference type="Proteomes" id="UP000001699"/>
    </source>
</evidence>
<evidence type="ECO:0000256" key="1">
    <source>
        <dbReference type="ARBA" id="ARBA00004141"/>
    </source>
</evidence>
<feature type="transmembrane region" description="Helical" evidence="5">
    <location>
        <begin position="90"/>
        <end position="119"/>
    </location>
</feature>
<dbReference type="OrthoDB" id="4521223at2759"/>
<feature type="transmembrane region" description="Helical" evidence="5">
    <location>
        <begin position="233"/>
        <end position="254"/>
    </location>
</feature>
<dbReference type="InterPro" id="IPR007568">
    <property type="entry name" value="RTA1"/>
</dbReference>
<dbReference type="AlphaFoldDB" id="B0Y1L3"/>
<dbReference type="EMBL" id="DS499597">
    <property type="protein sequence ID" value="EDP50969.1"/>
    <property type="molecule type" value="Genomic_DNA"/>
</dbReference>
<sequence>MVSNTTDPSDYCTLDTCPLSLANFNYVPNLAGNLLYLALFGTMLVANLGLGIYYRTWGYLVGMIGGLALEVIGYVGRIQLHYNPFPFSPFLQYLICLTLGPAFLSAAIYICLGHIVVVYGEGISRLKPRTYTIIFVLCDFLSLVLQAAGGAITSIADNDQQDLRQTGINIMIAGLASQVASLAVFLFLCADFAWRVYKNPNKLNESMDHVRKTLKWKAFLIGRFLFPGISPRYIYLTAKGLTVATLAIFVRSVFRVAELQEGFDGPLANDEVTFMILEGAMMAMATLCLTVLHPGYCFGGYWDQTSWRSIKQSSQLSLMELKAQNSRA</sequence>
<keyword evidence="2 5" id="KW-0812">Transmembrane</keyword>
<reference evidence="6 7" key="1">
    <citation type="journal article" date="2008" name="PLoS Genet.">
        <title>Genomic islands in the pathogenic filamentous fungus Aspergillus fumigatus.</title>
        <authorList>
            <person name="Fedorova N.D."/>
            <person name="Khaldi N."/>
            <person name="Joardar V.S."/>
            <person name="Maiti R."/>
            <person name="Amedeo P."/>
            <person name="Anderson M.J."/>
            <person name="Crabtree J."/>
            <person name="Silva J.C."/>
            <person name="Badger J.H."/>
            <person name="Albarraq A."/>
            <person name="Angiuoli S."/>
            <person name="Bussey H."/>
            <person name="Bowyer P."/>
            <person name="Cotty P.J."/>
            <person name="Dyer P.S."/>
            <person name="Egan A."/>
            <person name="Galens K."/>
            <person name="Fraser-Liggett C.M."/>
            <person name="Haas B.J."/>
            <person name="Inman J.M."/>
            <person name="Kent R."/>
            <person name="Lemieux S."/>
            <person name="Malavazi I."/>
            <person name="Orvis J."/>
            <person name="Roemer T."/>
            <person name="Ronning C.M."/>
            <person name="Sundaram J.P."/>
            <person name="Sutton G."/>
            <person name="Turner G."/>
            <person name="Venter J.C."/>
            <person name="White O.R."/>
            <person name="Whitty B.R."/>
            <person name="Youngman P."/>
            <person name="Wolfe K.H."/>
            <person name="Goldman G.H."/>
            <person name="Wortman J.R."/>
            <person name="Jiang B."/>
            <person name="Denning D.W."/>
            <person name="Nierman W.C."/>
        </authorList>
    </citation>
    <scope>NUCLEOTIDE SEQUENCE [LARGE SCALE GENOMIC DNA]</scope>
    <source>
        <strain evidence="7">CBS 144.89 / FGSC A1163 / CEA10</strain>
    </source>
</reference>
<comment type="subcellular location">
    <subcellularLocation>
        <location evidence="1">Membrane</location>
        <topology evidence="1">Multi-pass membrane protein</topology>
    </subcellularLocation>
</comment>
<dbReference type="GO" id="GO:0005886">
    <property type="term" value="C:plasma membrane"/>
    <property type="evidence" value="ECO:0007669"/>
    <property type="project" value="TreeGrafter"/>
</dbReference>
<protein>
    <submittedName>
        <fullName evidence="6">RTA1 domain protein, putative</fullName>
    </submittedName>
</protein>
<organism evidence="6 7">
    <name type="scientific">Aspergillus fumigatus (strain CBS 144.89 / FGSC A1163 / CEA10)</name>
    <name type="common">Neosartorya fumigata</name>
    <dbReference type="NCBI Taxonomy" id="451804"/>
    <lineage>
        <taxon>Eukaryota</taxon>
        <taxon>Fungi</taxon>
        <taxon>Dikarya</taxon>
        <taxon>Ascomycota</taxon>
        <taxon>Pezizomycotina</taxon>
        <taxon>Eurotiomycetes</taxon>
        <taxon>Eurotiomycetidae</taxon>
        <taxon>Eurotiales</taxon>
        <taxon>Aspergillaceae</taxon>
        <taxon>Aspergillus</taxon>
        <taxon>Aspergillus subgen. Fumigati</taxon>
    </lineage>
</organism>
<dbReference type="PANTHER" id="PTHR31465:SF9">
    <property type="entry name" value="SPHINGOID LONG-CHAIN BASE TRANSPORTER RSB1"/>
    <property type="match status" value="1"/>
</dbReference>
<keyword evidence="7" id="KW-1185">Reference proteome</keyword>
<dbReference type="PhylomeDB" id="B0Y1L3"/>